<protein>
    <submittedName>
        <fullName evidence="3">Helix-turn-helix domain-containing protein</fullName>
    </submittedName>
    <submittedName>
        <fullName evidence="2">Putative transcriptional regulator</fullName>
    </submittedName>
</protein>
<dbReference type="Proteomes" id="UP001231701">
    <property type="component" value="Chromosome"/>
</dbReference>
<dbReference type="RefSeq" id="WP_019324859.1">
    <property type="nucleotide sequence ID" value="NZ_CP121271.1"/>
</dbReference>
<dbReference type="CDD" id="cd00093">
    <property type="entry name" value="HTH_XRE"/>
    <property type="match status" value="1"/>
</dbReference>
<evidence type="ECO:0000259" key="1">
    <source>
        <dbReference type="PROSITE" id="PS50943"/>
    </source>
</evidence>
<dbReference type="SMART" id="SM00530">
    <property type="entry name" value="HTH_XRE"/>
    <property type="match status" value="1"/>
</dbReference>
<accession>A0A0K1TPN2</accession>
<dbReference type="PANTHER" id="PTHR35010">
    <property type="entry name" value="BLL4672 PROTEIN-RELATED"/>
    <property type="match status" value="1"/>
</dbReference>
<dbReference type="InterPro" id="IPR041413">
    <property type="entry name" value="MLTR_LBD"/>
</dbReference>
<dbReference type="Gene3D" id="1.10.260.40">
    <property type="entry name" value="lambda repressor-like DNA-binding domains"/>
    <property type="match status" value="1"/>
</dbReference>
<dbReference type="InterPro" id="IPR010982">
    <property type="entry name" value="Lambda_DNA-bd_dom_sf"/>
</dbReference>
<proteinExistence type="predicted"/>
<dbReference type="AlphaFoldDB" id="A0A0K1TPN2"/>
<dbReference type="InterPro" id="IPR001387">
    <property type="entry name" value="Cro/C1-type_HTH"/>
</dbReference>
<dbReference type="GO" id="GO:0003677">
    <property type="term" value="F:DNA binding"/>
    <property type="evidence" value="ECO:0007669"/>
    <property type="project" value="InterPro"/>
</dbReference>
<dbReference type="PROSITE" id="PS50943">
    <property type="entry name" value="HTH_CROC1"/>
    <property type="match status" value="1"/>
</dbReference>
<organism evidence="2">
    <name type="scientific">Streptomyces rochei</name>
    <name type="common">Streptomyces parvullus</name>
    <dbReference type="NCBI Taxonomy" id="1928"/>
    <lineage>
        <taxon>Bacteria</taxon>
        <taxon>Bacillati</taxon>
        <taxon>Actinomycetota</taxon>
        <taxon>Actinomycetes</taxon>
        <taxon>Kitasatosporales</taxon>
        <taxon>Streptomycetaceae</taxon>
        <taxon>Streptomyces</taxon>
        <taxon>Streptomyces rochei group</taxon>
    </lineage>
</organism>
<dbReference type="EMBL" id="KP823601">
    <property type="protein sequence ID" value="AKV89125.1"/>
    <property type="molecule type" value="Genomic_DNA"/>
</dbReference>
<dbReference type="GeneID" id="90944144"/>
<evidence type="ECO:0000313" key="3">
    <source>
        <dbReference type="EMBL" id="WMC87506.1"/>
    </source>
</evidence>
<gene>
    <name evidence="3" type="ORF">P7W03_18935</name>
</gene>
<name>A0A0K1TPN2_STRRO</name>
<dbReference type="SUPFAM" id="SSF47413">
    <property type="entry name" value="lambda repressor-like DNA-binding domains"/>
    <property type="match status" value="1"/>
</dbReference>
<dbReference type="Gene3D" id="3.30.450.180">
    <property type="match status" value="1"/>
</dbReference>
<dbReference type="PANTHER" id="PTHR35010:SF2">
    <property type="entry name" value="BLL4672 PROTEIN"/>
    <property type="match status" value="1"/>
</dbReference>
<reference evidence="2" key="1">
    <citation type="submission" date="2015-02" db="EMBL/GenBank/DDBJ databases">
        <title>Discovery of a novel antibiotic invisible to genome mining, by efficient functional screening of genomic libraries.</title>
        <authorList>
            <person name="Xu M."/>
            <person name="Wang Y."/>
            <person name="Zhao Z."/>
            <person name="Xu L."/>
            <person name="Chen X."/>
            <person name="Gao G."/>
            <person name="Han D."/>
            <person name="Liu L."/>
            <person name="Huang S.-X."/>
            <person name="He X."/>
            <person name="Lin S."/>
            <person name="Kang Q."/>
            <person name="Ou H.-Y."/>
            <person name="Zhou H."/>
            <person name="Pang X."/>
            <person name="Deng Z."/>
            <person name="Tao M."/>
        </authorList>
    </citation>
    <scope>NUCLEOTIDE SEQUENCE</scope>
    <source>
        <strain evidence="2">Sal35</strain>
    </source>
</reference>
<reference evidence="3" key="2">
    <citation type="submission" date="2023-03" db="EMBL/GenBank/DDBJ databases">
        <title>Borrelidin-producing and root-colonizing Streptomyces rochei is a potent biopesticide for soil-borne oomycete-caused plant diseases.</title>
        <authorList>
            <person name="Zhou D."/>
            <person name="Wang X."/>
            <person name="Navarro-Munoz J.C."/>
            <person name="Li W."/>
            <person name="Li J."/>
            <person name="Jiu M."/>
            <person name="Deng S."/>
            <person name="Ye Y."/>
            <person name="Daly P."/>
            <person name="Wei L."/>
        </authorList>
    </citation>
    <scope>NUCLEOTIDE SEQUENCE</scope>
    <source>
        <strain evidence="3">JK1</strain>
    </source>
</reference>
<dbReference type="Pfam" id="PF17765">
    <property type="entry name" value="MLTR_LBD"/>
    <property type="match status" value="1"/>
</dbReference>
<dbReference type="EMBL" id="CP121271">
    <property type="protein sequence ID" value="WMC87506.1"/>
    <property type="molecule type" value="Genomic_DNA"/>
</dbReference>
<feature type="domain" description="HTH cro/C1-type" evidence="1">
    <location>
        <begin position="43"/>
        <end position="89"/>
    </location>
</feature>
<sequence length="266" mass="30184">MTESRDSDITEAAEFQLEFADLPHLLRAWRAEAGAKLGRGKALPQKEVAQRMGVSERWYRALESGAQVPLTLDTLAQLAEALDLGPDERTALYWYRLSEVSDVERGADDGGRLGRLKDLVDSQTTFPAYLIDHAWNIITYNALMARWFPWVCEPEANLMRWVLLDPESREQIVDWRKQAALYLAQLRFALFRSPDDPTLNDLLTSVQHEPVCRELWNAGPRIIAFRQGGKFRLALPHISQTELVVTAQVLLPAYRPGARFVALMPA</sequence>
<evidence type="ECO:0000313" key="2">
    <source>
        <dbReference type="EMBL" id="AKV89125.1"/>
    </source>
</evidence>
<dbReference type="Pfam" id="PF13560">
    <property type="entry name" value="HTH_31"/>
    <property type="match status" value="1"/>
</dbReference>